<dbReference type="Proteomes" id="UP000327118">
    <property type="component" value="Unassembled WGS sequence"/>
</dbReference>
<dbReference type="SUPFAM" id="SSF51322">
    <property type="entry name" value="Cyanovirin-N"/>
    <property type="match status" value="1"/>
</dbReference>
<feature type="signal peptide" evidence="1">
    <location>
        <begin position="1"/>
        <end position="16"/>
    </location>
</feature>
<evidence type="ECO:0000259" key="2">
    <source>
        <dbReference type="Pfam" id="PF08881"/>
    </source>
</evidence>
<evidence type="ECO:0000313" key="3">
    <source>
        <dbReference type="EMBL" id="KAE8352536.1"/>
    </source>
</evidence>
<dbReference type="InterPro" id="IPR036673">
    <property type="entry name" value="Cyanovirin-N_sf"/>
</dbReference>
<keyword evidence="1" id="KW-0732">Signal</keyword>
<keyword evidence="4" id="KW-1185">Reference proteome</keyword>
<feature type="domain" description="Cyanovirin-N" evidence="2">
    <location>
        <begin position="27"/>
        <end position="147"/>
    </location>
</feature>
<proteinExistence type="predicted"/>
<evidence type="ECO:0000313" key="4">
    <source>
        <dbReference type="Proteomes" id="UP000327118"/>
    </source>
</evidence>
<dbReference type="InterPro" id="IPR011058">
    <property type="entry name" value="Cyanovirin-N"/>
</dbReference>
<organism evidence="3 4">
    <name type="scientific">Aspergillus coremiiformis</name>
    <dbReference type="NCBI Taxonomy" id="138285"/>
    <lineage>
        <taxon>Eukaryota</taxon>
        <taxon>Fungi</taxon>
        <taxon>Dikarya</taxon>
        <taxon>Ascomycota</taxon>
        <taxon>Pezizomycotina</taxon>
        <taxon>Eurotiomycetes</taxon>
        <taxon>Eurotiomycetidae</taxon>
        <taxon>Eurotiales</taxon>
        <taxon>Aspergillaceae</taxon>
        <taxon>Aspergillus</taxon>
        <taxon>Aspergillus subgen. Circumdati</taxon>
    </lineage>
</organism>
<name>A0A5N6Z6M3_9EURO</name>
<dbReference type="OrthoDB" id="4672515at2759"/>
<dbReference type="AlphaFoldDB" id="A0A5N6Z6M3"/>
<dbReference type="Gene3D" id="2.30.60.10">
    <property type="entry name" value="Cyanovirin-N"/>
    <property type="match status" value="1"/>
</dbReference>
<feature type="chain" id="PRO_5024806340" description="Cyanovirin-N domain-containing protein" evidence="1">
    <location>
        <begin position="17"/>
        <end position="157"/>
    </location>
</feature>
<gene>
    <name evidence="3" type="ORF">BDV28DRAFT_148943</name>
</gene>
<protein>
    <recommendedName>
        <fullName evidence="2">Cyanovirin-N domain-containing protein</fullName>
    </recommendedName>
</protein>
<dbReference type="EMBL" id="ML739127">
    <property type="protein sequence ID" value="KAE8352536.1"/>
    <property type="molecule type" value="Genomic_DNA"/>
</dbReference>
<dbReference type="Pfam" id="PF08881">
    <property type="entry name" value="CVNH"/>
    <property type="match status" value="1"/>
</dbReference>
<sequence length="157" mass="17515">MHLYLPLILLPLAALAREDPPPGWGNFFGSCENIKNTNARQENDSHFLIATCKSSDGEITTKLDLTKCFKNGDDATLEPENDGNAFAVLKEGSKRECSKCNVDMRPYRLEDPKVGPVLSCICRQGKGNMFKQGKLNQVVRNDGGYLRCFDHRGELVH</sequence>
<reference evidence="4" key="1">
    <citation type="submission" date="2019-04" db="EMBL/GenBank/DDBJ databases">
        <title>Friends and foes A comparative genomics studyof 23 Aspergillus species from section Flavi.</title>
        <authorList>
            <consortium name="DOE Joint Genome Institute"/>
            <person name="Kjaerbolling I."/>
            <person name="Vesth T."/>
            <person name="Frisvad J.C."/>
            <person name="Nybo J.L."/>
            <person name="Theobald S."/>
            <person name="Kildgaard S."/>
            <person name="Isbrandt T."/>
            <person name="Kuo A."/>
            <person name="Sato A."/>
            <person name="Lyhne E.K."/>
            <person name="Kogle M.E."/>
            <person name="Wiebenga A."/>
            <person name="Kun R.S."/>
            <person name="Lubbers R.J."/>
            <person name="Makela M.R."/>
            <person name="Barry K."/>
            <person name="Chovatia M."/>
            <person name="Clum A."/>
            <person name="Daum C."/>
            <person name="Haridas S."/>
            <person name="He G."/>
            <person name="LaButti K."/>
            <person name="Lipzen A."/>
            <person name="Mondo S."/>
            <person name="Riley R."/>
            <person name="Salamov A."/>
            <person name="Simmons B.A."/>
            <person name="Magnuson J.K."/>
            <person name="Henrissat B."/>
            <person name="Mortensen U.H."/>
            <person name="Larsen T.O."/>
            <person name="Devries R.P."/>
            <person name="Grigoriev I.V."/>
            <person name="Machida M."/>
            <person name="Baker S.E."/>
            <person name="Andersen M.R."/>
        </authorList>
    </citation>
    <scope>NUCLEOTIDE SEQUENCE [LARGE SCALE GENOMIC DNA]</scope>
    <source>
        <strain evidence="4">CBS 553.77</strain>
    </source>
</reference>
<accession>A0A5N6Z6M3</accession>
<evidence type="ECO:0000256" key="1">
    <source>
        <dbReference type="SAM" id="SignalP"/>
    </source>
</evidence>